<evidence type="ECO:0000256" key="1">
    <source>
        <dbReference type="SAM" id="MobiDB-lite"/>
    </source>
</evidence>
<evidence type="ECO:0000256" key="2">
    <source>
        <dbReference type="SAM" id="Phobius"/>
    </source>
</evidence>
<sequence>MAIETPRRPSPPPAAPLDAGRSEPSVAELIKRATEDLSRLIRDELALAKLELTAKGKQAGMGAGLLGGGAMVAFFGVGALVTTAILGLATVLAPWLSALIVGVALLVVAGILALVGKARLQRSVPPVPKEAMASVQESIDQIKGSVRR</sequence>
<evidence type="ECO:0000313" key="3">
    <source>
        <dbReference type="EMBL" id="GAA1765188.1"/>
    </source>
</evidence>
<accession>A0ABP4WX79</accession>
<evidence type="ECO:0000313" key="4">
    <source>
        <dbReference type="Proteomes" id="UP001500655"/>
    </source>
</evidence>
<comment type="caution">
    <text evidence="3">The sequence shown here is derived from an EMBL/GenBank/DDBJ whole genome shotgun (WGS) entry which is preliminary data.</text>
</comment>
<protein>
    <submittedName>
        <fullName evidence="3">Phage holin family protein</fullName>
    </submittedName>
</protein>
<dbReference type="InterPro" id="IPR009937">
    <property type="entry name" value="Phage_holin_3_6"/>
</dbReference>
<feature type="region of interest" description="Disordered" evidence="1">
    <location>
        <begin position="1"/>
        <end position="23"/>
    </location>
</feature>
<name>A0ABP4WX79_9ACTN</name>
<keyword evidence="4" id="KW-1185">Reference proteome</keyword>
<proteinExistence type="predicted"/>
<dbReference type="EMBL" id="BAAALS010000021">
    <property type="protein sequence ID" value="GAA1765188.1"/>
    <property type="molecule type" value="Genomic_DNA"/>
</dbReference>
<keyword evidence="2" id="KW-1133">Transmembrane helix</keyword>
<keyword evidence="2" id="KW-0812">Transmembrane</keyword>
<feature type="transmembrane region" description="Helical" evidence="2">
    <location>
        <begin position="65"/>
        <end position="89"/>
    </location>
</feature>
<dbReference type="RefSeq" id="WP_344084144.1">
    <property type="nucleotide sequence ID" value="NZ_BAAALS010000021.1"/>
</dbReference>
<gene>
    <name evidence="3" type="ORF">GCM10009681_40300</name>
</gene>
<reference evidence="4" key="1">
    <citation type="journal article" date="2019" name="Int. J. Syst. Evol. Microbiol.">
        <title>The Global Catalogue of Microorganisms (GCM) 10K type strain sequencing project: providing services to taxonomists for standard genome sequencing and annotation.</title>
        <authorList>
            <consortium name="The Broad Institute Genomics Platform"/>
            <consortium name="The Broad Institute Genome Sequencing Center for Infectious Disease"/>
            <person name="Wu L."/>
            <person name="Ma J."/>
        </authorList>
    </citation>
    <scope>NUCLEOTIDE SEQUENCE [LARGE SCALE GENOMIC DNA]</scope>
    <source>
        <strain evidence="4">JCM 13249</strain>
    </source>
</reference>
<dbReference type="Proteomes" id="UP001500655">
    <property type="component" value="Unassembled WGS sequence"/>
</dbReference>
<dbReference type="Pfam" id="PF07332">
    <property type="entry name" value="Phage_holin_3_6"/>
    <property type="match status" value="1"/>
</dbReference>
<feature type="transmembrane region" description="Helical" evidence="2">
    <location>
        <begin position="95"/>
        <end position="115"/>
    </location>
</feature>
<keyword evidence="2" id="KW-0472">Membrane</keyword>
<organism evidence="3 4">
    <name type="scientific">Luedemannella helvata</name>
    <dbReference type="NCBI Taxonomy" id="349315"/>
    <lineage>
        <taxon>Bacteria</taxon>
        <taxon>Bacillati</taxon>
        <taxon>Actinomycetota</taxon>
        <taxon>Actinomycetes</taxon>
        <taxon>Micromonosporales</taxon>
        <taxon>Micromonosporaceae</taxon>
        <taxon>Luedemannella</taxon>
    </lineage>
</organism>